<evidence type="ECO:0000313" key="2">
    <source>
        <dbReference type="Proteomes" id="UP000187209"/>
    </source>
</evidence>
<comment type="caution">
    <text evidence="1">The sequence shown here is derived from an EMBL/GenBank/DDBJ whole genome shotgun (WGS) entry which is preliminary data.</text>
</comment>
<sequence length="222" mass="26162">MEFSCDADRFQMHPSRTCTIIKNNGLFPQRPIKKFPQTNLIHKKKIKRLGSESCLSEKRKNIFLYQLNAFTKVKVTVNLKEILDKLLVRNPRCKIFRDLYQEKSFNEEEIVFSKVFTLEKDQPLLDLSLNKKIYETLIVSNKSMLMFNQETTCIDNDFMMIYNEAYPPIVKATGRNMNKPKFEYNFIQFPMLSSAVKSFCSPKFHPVMSPKRDNKDNSFNAR</sequence>
<dbReference type="EMBL" id="MPUH01000337">
    <property type="protein sequence ID" value="OMJ82529.1"/>
    <property type="molecule type" value="Genomic_DNA"/>
</dbReference>
<keyword evidence="2" id="KW-1185">Reference proteome</keyword>
<name>A0A1R2C0M4_9CILI</name>
<proteinExistence type="predicted"/>
<accession>A0A1R2C0M4</accession>
<protein>
    <submittedName>
        <fullName evidence="1">Uncharacterized protein</fullName>
    </submittedName>
</protein>
<evidence type="ECO:0000313" key="1">
    <source>
        <dbReference type="EMBL" id="OMJ82529.1"/>
    </source>
</evidence>
<gene>
    <name evidence="1" type="ORF">SteCoe_16756</name>
</gene>
<dbReference type="Proteomes" id="UP000187209">
    <property type="component" value="Unassembled WGS sequence"/>
</dbReference>
<reference evidence="1 2" key="1">
    <citation type="submission" date="2016-11" db="EMBL/GenBank/DDBJ databases">
        <title>The macronuclear genome of Stentor coeruleus: a giant cell with tiny introns.</title>
        <authorList>
            <person name="Slabodnick M."/>
            <person name="Ruby J.G."/>
            <person name="Reiff S.B."/>
            <person name="Swart E.C."/>
            <person name="Gosai S."/>
            <person name="Prabakaran S."/>
            <person name="Witkowska E."/>
            <person name="Larue G.E."/>
            <person name="Fisher S."/>
            <person name="Freeman R.M."/>
            <person name="Gunawardena J."/>
            <person name="Chu W."/>
            <person name="Stover N.A."/>
            <person name="Gregory B.D."/>
            <person name="Nowacki M."/>
            <person name="Derisi J."/>
            <person name="Roy S.W."/>
            <person name="Marshall W.F."/>
            <person name="Sood P."/>
        </authorList>
    </citation>
    <scope>NUCLEOTIDE SEQUENCE [LARGE SCALE GENOMIC DNA]</scope>
    <source>
        <strain evidence="1">WM001</strain>
    </source>
</reference>
<organism evidence="1 2">
    <name type="scientific">Stentor coeruleus</name>
    <dbReference type="NCBI Taxonomy" id="5963"/>
    <lineage>
        <taxon>Eukaryota</taxon>
        <taxon>Sar</taxon>
        <taxon>Alveolata</taxon>
        <taxon>Ciliophora</taxon>
        <taxon>Postciliodesmatophora</taxon>
        <taxon>Heterotrichea</taxon>
        <taxon>Heterotrichida</taxon>
        <taxon>Stentoridae</taxon>
        <taxon>Stentor</taxon>
    </lineage>
</organism>
<dbReference type="AlphaFoldDB" id="A0A1R2C0M4"/>